<reference evidence="3" key="3">
    <citation type="journal article" date="2013" name="PLoS Genet.">
        <title>Comparative genome structure, secondary metabolite, and effector coding capacity across Cochliobolus pathogens.</title>
        <authorList>
            <person name="Condon B.J."/>
            <person name="Leng Y."/>
            <person name="Wu D."/>
            <person name="Bushley K.E."/>
            <person name="Ohm R.A."/>
            <person name="Otillar R."/>
            <person name="Martin J."/>
            <person name="Schackwitz W."/>
            <person name="Grimwood J."/>
            <person name="MohdZainudin N."/>
            <person name="Xue C."/>
            <person name="Wang R."/>
            <person name="Manning V.A."/>
            <person name="Dhillon B."/>
            <person name="Tu Z.J."/>
            <person name="Steffenson B.J."/>
            <person name="Salamov A."/>
            <person name="Sun H."/>
            <person name="Lowry S."/>
            <person name="LaButti K."/>
            <person name="Han J."/>
            <person name="Copeland A."/>
            <person name="Lindquist E."/>
            <person name="Barry K."/>
            <person name="Schmutz J."/>
            <person name="Baker S.E."/>
            <person name="Ciuffetti L.M."/>
            <person name="Grigoriev I.V."/>
            <person name="Zhong S."/>
            <person name="Turgeon B.G."/>
        </authorList>
    </citation>
    <scope>NUCLEOTIDE SEQUENCE [LARGE SCALE GENOMIC DNA]</scope>
    <source>
        <strain evidence="3">C5 / ATCC 48332 / race O</strain>
    </source>
</reference>
<organism evidence="2 3">
    <name type="scientific">Cochliobolus heterostrophus (strain C5 / ATCC 48332 / race O)</name>
    <name type="common">Southern corn leaf blight fungus</name>
    <name type="synonym">Bipolaris maydis</name>
    <dbReference type="NCBI Taxonomy" id="701091"/>
    <lineage>
        <taxon>Eukaryota</taxon>
        <taxon>Fungi</taxon>
        <taxon>Dikarya</taxon>
        <taxon>Ascomycota</taxon>
        <taxon>Pezizomycotina</taxon>
        <taxon>Dothideomycetes</taxon>
        <taxon>Pleosporomycetidae</taxon>
        <taxon>Pleosporales</taxon>
        <taxon>Pleosporineae</taxon>
        <taxon>Pleosporaceae</taxon>
        <taxon>Bipolaris</taxon>
    </lineage>
</organism>
<name>M2TXP3_COCH5</name>
<protein>
    <submittedName>
        <fullName evidence="2">Uncharacterized protein</fullName>
    </submittedName>
</protein>
<sequence>MLHMTNPSQVDSHMSLASKVPSYSSSNVAFMPWPLVPPDAHLRGPRNILALY</sequence>
<dbReference type="HOGENOM" id="CLU_3092896_0_0_1"/>
<dbReference type="EMBL" id="KB445585">
    <property type="protein sequence ID" value="EMD86476.1"/>
    <property type="molecule type" value="Genomic_DNA"/>
</dbReference>
<gene>
    <name evidence="2" type="ORF">COCHEDRAFT_1024102</name>
    <name evidence="1" type="ORF">COCHEDRAFT_1024706</name>
</gene>
<keyword evidence="3" id="KW-1185">Reference proteome</keyword>
<reference evidence="2" key="2">
    <citation type="submission" date="2012-06" db="EMBL/GenBank/DDBJ databases">
        <title>Comparative genome structure, secondary metabolite and effector coding capacity across Cochliobolus pathogens.</title>
        <authorList>
            <consortium name="US DOE Joint Genome Institute (JGI-PGF)"/>
            <person name="Condon B.J."/>
            <person name="Leng Y."/>
            <person name="Wu D."/>
            <person name="Bushley K.E."/>
            <person name="Ohm R.A."/>
            <person name="Otillar R."/>
            <person name="Martin J."/>
            <person name="Schackwitz W."/>
            <person name="Grimwood J."/>
            <person name="MohdZainudin N."/>
            <person name="Xue C."/>
            <person name="Wang R."/>
            <person name="Dhillon B."/>
            <person name="Tu Z.J."/>
            <person name="Steffenson B.J."/>
            <person name="Salamov A."/>
            <person name="Sun H."/>
            <person name="Lowry S."/>
            <person name="LaButti K."/>
            <person name="Han J."/>
            <person name="Copeland A."/>
            <person name="Lindquist E."/>
            <person name="Lucas S."/>
            <person name="Barry K."/>
            <person name="Schmutz J."/>
            <person name="Baker S."/>
            <person name="Grigoriev I.V."/>
            <person name="Zhong S."/>
            <person name="Turgeon B.G."/>
        </authorList>
    </citation>
    <scope>NUCLEOTIDE SEQUENCE</scope>
    <source>
        <strain evidence="2">C5</strain>
    </source>
</reference>
<feature type="non-terminal residue" evidence="2">
    <location>
        <position position="52"/>
    </location>
</feature>
<dbReference type="Proteomes" id="UP000016936">
    <property type="component" value="Unassembled WGS sequence"/>
</dbReference>
<reference evidence="2 3" key="1">
    <citation type="journal article" date="2012" name="PLoS Pathog.">
        <title>Diverse lifestyles and strategies of plant pathogenesis encoded in the genomes of eighteen Dothideomycetes fungi.</title>
        <authorList>
            <person name="Ohm R.A."/>
            <person name="Feau N."/>
            <person name="Henrissat B."/>
            <person name="Schoch C.L."/>
            <person name="Horwitz B.A."/>
            <person name="Barry K.W."/>
            <person name="Condon B.J."/>
            <person name="Copeland A.C."/>
            <person name="Dhillon B."/>
            <person name="Glaser F."/>
            <person name="Hesse C.N."/>
            <person name="Kosti I."/>
            <person name="LaButti K."/>
            <person name="Lindquist E.A."/>
            <person name="Lucas S."/>
            <person name="Salamov A.A."/>
            <person name="Bradshaw R.E."/>
            <person name="Ciuffetti L."/>
            <person name="Hamelin R.C."/>
            <person name="Kema G.H.J."/>
            <person name="Lawrence C."/>
            <person name="Scott J.A."/>
            <person name="Spatafora J.W."/>
            <person name="Turgeon B.G."/>
            <person name="de Wit P.J.G.M."/>
            <person name="Zhong S."/>
            <person name="Goodwin S.B."/>
            <person name="Grigoriev I.V."/>
        </authorList>
    </citation>
    <scope>NUCLEOTIDE SEQUENCE [LARGE SCALE GENOMIC DNA]</scope>
    <source>
        <strain evidence="2">C5</strain>
        <strain evidence="3">C5 / ATCC 48332 / race O</strain>
    </source>
</reference>
<evidence type="ECO:0000313" key="1">
    <source>
        <dbReference type="EMBL" id="EMD85063.1"/>
    </source>
</evidence>
<dbReference type="AlphaFoldDB" id="M2TXP3"/>
<evidence type="ECO:0000313" key="3">
    <source>
        <dbReference type="Proteomes" id="UP000016936"/>
    </source>
</evidence>
<dbReference type="EMBL" id="KB445594">
    <property type="protein sequence ID" value="EMD85063.1"/>
    <property type="molecule type" value="Genomic_DNA"/>
</dbReference>
<accession>M2TXP3</accession>
<evidence type="ECO:0000313" key="2">
    <source>
        <dbReference type="EMBL" id="EMD86476.1"/>
    </source>
</evidence>
<proteinExistence type="predicted"/>